<organism evidence="1">
    <name type="scientific">hydrocarbon metagenome</name>
    <dbReference type="NCBI Taxonomy" id="938273"/>
    <lineage>
        <taxon>unclassified sequences</taxon>
        <taxon>metagenomes</taxon>
        <taxon>ecological metagenomes</taxon>
    </lineage>
</organism>
<comment type="caution">
    <text evidence="1">The sequence shown here is derived from an EMBL/GenBank/DDBJ whole genome shotgun (WGS) entry which is preliminary data.</text>
</comment>
<name>A0A0W8F9X9_9ZZZZ</name>
<evidence type="ECO:0000313" key="1">
    <source>
        <dbReference type="EMBL" id="KUG17700.1"/>
    </source>
</evidence>
<dbReference type="AlphaFoldDB" id="A0A0W8F9X9"/>
<dbReference type="EMBL" id="LNQE01001425">
    <property type="protein sequence ID" value="KUG17700.1"/>
    <property type="molecule type" value="Genomic_DNA"/>
</dbReference>
<accession>A0A0W8F9X9</accession>
<reference evidence="1" key="1">
    <citation type="journal article" date="2015" name="Proc. Natl. Acad. Sci. U.S.A.">
        <title>Networks of energetic and metabolic interactions define dynamics in microbial communities.</title>
        <authorList>
            <person name="Embree M."/>
            <person name="Liu J.K."/>
            <person name="Al-Bassam M.M."/>
            <person name="Zengler K."/>
        </authorList>
    </citation>
    <scope>NUCLEOTIDE SEQUENCE</scope>
</reference>
<proteinExistence type="predicted"/>
<sequence length="45" mass="4955">MRIIPAYARASSSFIALMLFGAECEFFAEILHEPNTLKSPGCHSP</sequence>
<protein>
    <submittedName>
        <fullName evidence="1">Uncharacterized protein</fullName>
    </submittedName>
</protein>
<gene>
    <name evidence="1" type="ORF">ASZ90_012625</name>
</gene>